<dbReference type="EMBL" id="JAKWJU010000002">
    <property type="protein sequence ID" value="MCH6161828.1"/>
    <property type="molecule type" value="Genomic_DNA"/>
</dbReference>
<sequence length="347" mass="36684">MKNEAVTPDEPNPPNSQEISNYPKPASRSVPRGARRLLAAGGAVAVLAATLTACGGNSLEKEGGGSADGGSKGEIVIGSAGFTESQVMAELYSKLLTKAGYSTSISKLKNRELYEPALEKGEIDVVPEYAATLAEFLNAKEHGPKAKPVASNDIDETVAALEKLAEPRGLRVLPAGEAVDQNAFAVSEDFAKKHKLKTLTDLGKSGEKIKLAASDECEERPFCRPGLEKTYGIDVTGVDPKGVGTTQAKEAVKDGTDQLVLTTTTDATLADFGLVLLKDDKGLQNADNVLPVVNAKKAGNKNVAAALEKLTKVLTTEDLADLNRKVDAERQKPKDVAEEYLKAEKLL</sequence>
<dbReference type="InterPro" id="IPR007210">
    <property type="entry name" value="ABC_Gly_betaine_transp_sub-bd"/>
</dbReference>
<dbReference type="Pfam" id="PF04069">
    <property type="entry name" value="OpuAC"/>
    <property type="match status" value="1"/>
</dbReference>
<accession>A0ABS9T073</accession>
<gene>
    <name evidence="3" type="ORF">MMA15_15965</name>
</gene>
<evidence type="ECO:0000313" key="4">
    <source>
        <dbReference type="Proteomes" id="UP001166784"/>
    </source>
</evidence>
<feature type="region of interest" description="Disordered" evidence="1">
    <location>
        <begin position="1"/>
        <end position="30"/>
    </location>
</feature>
<dbReference type="Gene3D" id="3.40.190.120">
    <property type="entry name" value="Osmoprotection protein (prox), domain 2"/>
    <property type="match status" value="1"/>
</dbReference>
<dbReference type="Proteomes" id="UP001166784">
    <property type="component" value="Unassembled WGS sequence"/>
</dbReference>
<evidence type="ECO:0000256" key="1">
    <source>
        <dbReference type="SAM" id="MobiDB-lite"/>
    </source>
</evidence>
<protein>
    <submittedName>
        <fullName evidence="3">ABC transporter substrate-binding protein</fullName>
    </submittedName>
</protein>
<reference evidence="3" key="2">
    <citation type="journal article" date="2023" name="Int. J. Syst. Evol. Microbiol.">
        <title>Streptomyces marispadix sp. nov., isolated from marine beach sediment of the Northern Coast of Portugal.</title>
        <authorList>
            <person name="dos Santos J.D.N."/>
            <person name="Vitorino I.R."/>
            <person name="Kallscheuer N."/>
            <person name="Srivastava A."/>
            <person name="Krautwurst S."/>
            <person name="Marz M."/>
            <person name="Jogler C."/>
            <person name="Lobo Da Cunha A."/>
            <person name="Catita J."/>
            <person name="Goncalves H."/>
            <person name="Gonzalez I."/>
            <person name="Reyes F."/>
            <person name="Lage O.M."/>
        </authorList>
    </citation>
    <scope>NUCLEOTIDE SEQUENCE</scope>
    <source>
        <strain evidence="3">M600PL45_2</strain>
    </source>
</reference>
<evidence type="ECO:0000313" key="3">
    <source>
        <dbReference type="EMBL" id="MCH6161828.1"/>
    </source>
</evidence>
<name>A0ABS9T073_9ACTN</name>
<proteinExistence type="predicted"/>
<dbReference type="RefSeq" id="WP_241060472.1">
    <property type="nucleotide sequence ID" value="NZ_JAKWJU010000002.1"/>
</dbReference>
<reference evidence="3" key="1">
    <citation type="submission" date="2022-03" db="EMBL/GenBank/DDBJ databases">
        <authorList>
            <person name="Santos J.D.N."/>
            <person name="Kallscheuer N."/>
            <person name="Jogler C."/>
            <person name="Lage O.M."/>
        </authorList>
    </citation>
    <scope>NUCLEOTIDE SEQUENCE</scope>
    <source>
        <strain evidence="3">M600PL45_2</strain>
    </source>
</reference>
<dbReference type="Gene3D" id="3.40.190.10">
    <property type="entry name" value="Periplasmic binding protein-like II"/>
    <property type="match status" value="1"/>
</dbReference>
<dbReference type="SUPFAM" id="SSF53850">
    <property type="entry name" value="Periplasmic binding protein-like II"/>
    <property type="match status" value="1"/>
</dbReference>
<organism evidence="3 4">
    <name type="scientific">Streptomyces marispadix</name>
    <dbReference type="NCBI Taxonomy" id="2922868"/>
    <lineage>
        <taxon>Bacteria</taxon>
        <taxon>Bacillati</taxon>
        <taxon>Actinomycetota</taxon>
        <taxon>Actinomycetes</taxon>
        <taxon>Kitasatosporales</taxon>
        <taxon>Streptomycetaceae</taxon>
        <taxon>Streptomyces</taxon>
    </lineage>
</organism>
<comment type="caution">
    <text evidence="3">The sequence shown here is derived from an EMBL/GenBank/DDBJ whole genome shotgun (WGS) entry which is preliminary data.</text>
</comment>
<dbReference type="CDD" id="cd13606">
    <property type="entry name" value="PBP2_ProX_like"/>
    <property type="match status" value="1"/>
</dbReference>
<keyword evidence="4" id="KW-1185">Reference proteome</keyword>
<evidence type="ECO:0000259" key="2">
    <source>
        <dbReference type="Pfam" id="PF04069"/>
    </source>
</evidence>
<feature type="domain" description="ABC-type glycine betaine transport system substrate-binding" evidence="2">
    <location>
        <begin position="74"/>
        <end position="342"/>
    </location>
</feature>